<sequence>MSVLTVFFCGTGSNSEDNNHKNYVSGELISTLAKNATGRDMIDYIQVDGVGSGNQNEWLKQTKDDTYSTIRGTLQGKGIDSNMRHVLNIMRGTQKDKNDYVTRAKGLLSETRPEKSAWPFAANKQYQEWVKESKVLAADLKHGLAARQQNLALERQSKPISQVNIVGWSRGGVSCFELANRMLKDPKLRDISVNIFACDPVPGGLNSFKDYKSLGKNVKQLVCVFAEDERSLAFKARMPRLDSSTKYYTTFMPGRHSTLVGNANTSGGSKGSGLLTGPGLVTRDFMEKVLIGWGTKLKPSTTLNFTRQRVVELYDQMQRHEEHFDAMHKITYTAKNRVLWTGKNRIGQQKERRFGIPMYRFQFPGITNSYGDAVNRHHCDVLSANAFATKGISAALSCSI</sequence>
<comment type="caution">
    <text evidence="1">The sequence shown here is derived from an EMBL/GenBank/DDBJ whole genome shotgun (WGS) entry which is preliminary data.</text>
</comment>
<organism evidence="1 2">
    <name type="scientific">Vibrio splendidus</name>
    <dbReference type="NCBI Taxonomy" id="29497"/>
    <lineage>
        <taxon>Bacteria</taxon>
        <taxon>Pseudomonadati</taxon>
        <taxon>Pseudomonadota</taxon>
        <taxon>Gammaproteobacteria</taxon>
        <taxon>Vibrionales</taxon>
        <taxon>Vibrionaceae</taxon>
        <taxon>Vibrio</taxon>
    </lineage>
</organism>
<dbReference type="Proteomes" id="UP000235533">
    <property type="component" value="Unassembled WGS sequence"/>
</dbReference>
<evidence type="ECO:0000313" key="2">
    <source>
        <dbReference type="Proteomes" id="UP000235533"/>
    </source>
</evidence>
<gene>
    <name evidence="1" type="ORF">BCT54_16205</name>
</gene>
<evidence type="ECO:0008006" key="3">
    <source>
        <dbReference type="Google" id="ProtNLM"/>
    </source>
</evidence>
<reference evidence="2" key="1">
    <citation type="submission" date="2016-07" db="EMBL/GenBank/DDBJ databases">
        <title>Nontailed viruses are major unrecognized killers of bacteria in the ocean.</title>
        <authorList>
            <person name="Kauffman K."/>
            <person name="Hussain F."/>
            <person name="Yang J."/>
            <person name="Arevalo P."/>
            <person name="Brown J."/>
            <person name="Cutler M."/>
            <person name="Kelly L."/>
            <person name="Polz M.F."/>
        </authorList>
    </citation>
    <scope>NUCLEOTIDE SEQUENCE [LARGE SCALE GENOMIC DNA]</scope>
    <source>
        <strain evidence="2">10N.261.48.B5</strain>
    </source>
</reference>
<accession>A0A2N7JZM3</accession>
<dbReference type="EMBL" id="MCZF01000010">
    <property type="protein sequence ID" value="PMM66156.1"/>
    <property type="molecule type" value="Genomic_DNA"/>
</dbReference>
<dbReference type="RefSeq" id="WP_102550915.1">
    <property type="nucleotide sequence ID" value="NZ_MCZF01000010.1"/>
</dbReference>
<name>A0A2N7JZM3_VIBSP</name>
<dbReference type="AlphaFoldDB" id="A0A2N7JZM3"/>
<evidence type="ECO:0000313" key="1">
    <source>
        <dbReference type="EMBL" id="PMM66156.1"/>
    </source>
</evidence>
<proteinExistence type="predicted"/>
<protein>
    <recommendedName>
        <fullName evidence="3">DUF2235 domain-containing protein</fullName>
    </recommendedName>
</protein>